<dbReference type="OrthoDB" id="5890612at2759"/>
<keyword evidence="1" id="KW-0732">Signal</keyword>
<gene>
    <name evidence="2" type="ORF">OESDEN_24754</name>
</gene>
<feature type="non-terminal residue" evidence="2">
    <location>
        <position position="1"/>
    </location>
</feature>
<organism evidence="2 3">
    <name type="scientific">Oesophagostomum dentatum</name>
    <name type="common">Nodular worm</name>
    <dbReference type="NCBI Taxonomy" id="61180"/>
    <lineage>
        <taxon>Eukaryota</taxon>
        <taxon>Metazoa</taxon>
        <taxon>Ecdysozoa</taxon>
        <taxon>Nematoda</taxon>
        <taxon>Chromadorea</taxon>
        <taxon>Rhabditida</taxon>
        <taxon>Rhabditina</taxon>
        <taxon>Rhabditomorpha</taxon>
        <taxon>Strongyloidea</taxon>
        <taxon>Strongylidae</taxon>
        <taxon>Oesophagostomum</taxon>
    </lineage>
</organism>
<feature type="signal peptide" evidence="1">
    <location>
        <begin position="1"/>
        <end position="17"/>
    </location>
</feature>
<protein>
    <submittedName>
        <fullName evidence="2">Uncharacterized protein</fullName>
    </submittedName>
</protein>
<evidence type="ECO:0000313" key="2">
    <source>
        <dbReference type="EMBL" id="KHJ75630.1"/>
    </source>
</evidence>
<proteinExistence type="predicted"/>
<dbReference type="Proteomes" id="UP000053660">
    <property type="component" value="Unassembled WGS sequence"/>
</dbReference>
<name>A0A0B1RXB3_OESDE</name>
<evidence type="ECO:0000313" key="3">
    <source>
        <dbReference type="Proteomes" id="UP000053660"/>
    </source>
</evidence>
<keyword evidence="3" id="KW-1185">Reference proteome</keyword>
<sequence>LLNISFFSGILCHRSLSAWLLCSFPAATPVIEKILDSQEIVDFDKSMRRLRVIIAELPKDKFSNGEQEITEKQWYTFAKSIWNEPLFDALLDQYKGYL</sequence>
<dbReference type="AlphaFoldDB" id="A0A0B1RXB3"/>
<dbReference type="EMBL" id="KN612556">
    <property type="protein sequence ID" value="KHJ75630.1"/>
    <property type="molecule type" value="Genomic_DNA"/>
</dbReference>
<accession>A0A0B1RXB3</accession>
<evidence type="ECO:0000256" key="1">
    <source>
        <dbReference type="SAM" id="SignalP"/>
    </source>
</evidence>
<reference evidence="2 3" key="1">
    <citation type="submission" date="2014-03" db="EMBL/GenBank/DDBJ databases">
        <title>Draft genome of the hookworm Oesophagostomum dentatum.</title>
        <authorList>
            <person name="Mitreva M."/>
        </authorList>
    </citation>
    <scope>NUCLEOTIDE SEQUENCE [LARGE SCALE GENOMIC DNA]</scope>
    <source>
        <strain evidence="2 3">OD-Hann</strain>
    </source>
</reference>
<feature type="chain" id="PRO_5002081211" evidence="1">
    <location>
        <begin position="18"/>
        <end position="98"/>
    </location>
</feature>